<reference evidence="3" key="1">
    <citation type="journal article" date="2022" name="Front. Genet.">
        <title>Chromosome-Scale Assembly of the Dendrobium nobile Genome Provides Insights Into the Molecular Mechanism of the Biosynthesis of the Medicinal Active Ingredient of Dendrobium.</title>
        <authorList>
            <person name="Xu Q."/>
            <person name="Niu S.-C."/>
            <person name="Li K.-L."/>
            <person name="Zheng P.-J."/>
            <person name="Zhang X.-J."/>
            <person name="Jia Y."/>
            <person name="Liu Y."/>
            <person name="Niu Y.-X."/>
            <person name="Yu L.-H."/>
            <person name="Chen D.-F."/>
            <person name="Zhang G.-Q."/>
        </authorList>
    </citation>
    <scope>NUCLEOTIDE SEQUENCE</scope>
    <source>
        <tissue evidence="3">Leaf</tissue>
    </source>
</reference>
<keyword evidence="4" id="KW-1185">Reference proteome</keyword>
<evidence type="ECO:0000313" key="3">
    <source>
        <dbReference type="EMBL" id="KAI0494093.1"/>
    </source>
</evidence>
<evidence type="ECO:0000313" key="4">
    <source>
        <dbReference type="Proteomes" id="UP000829196"/>
    </source>
</evidence>
<dbReference type="GO" id="GO:0046983">
    <property type="term" value="F:protein dimerization activity"/>
    <property type="evidence" value="ECO:0007669"/>
    <property type="project" value="InterPro"/>
</dbReference>
<dbReference type="InterPro" id="IPR055298">
    <property type="entry name" value="AtLOH3-like"/>
</dbReference>
<proteinExistence type="predicted"/>
<protein>
    <recommendedName>
        <fullName evidence="2">TTF-type domain-containing protein</fullName>
    </recommendedName>
</protein>
<dbReference type="Proteomes" id="UP000829196">
    <property type="component" value="Unassembled WGS sequence"/>
</dbReference>
<dbReference type="SUPFAM" id="SSF53098">
    <property type="entry name" value="Ribonuclease H-like"/>
    <property type="match status" value="1"/>
</dbReference>
<dbReference type="Pfam" id="PF14291">
    <property type="entry name" value="DUF4371"/>
    <property type="match status" value="1"/>
</dbReference>
<feature type="compositionally biased region" description="Basic and acidic residues" evidence="1">
    <location>
        <begin position="15"/>
        <end position="25"/>
    </location>
</feature>
<dbReference type="InterPro" id="IPR012337">
    <property type="entry name" value="RNaseH-like_sf"/>
</dbReference>
<dbReference type="InterPro" id="IPR008906">
    <property type="entry name" value="HATC_C_dom"/>
</dbReference>
<feature type="region of interest" description="Disordered" evidence="1">
    <location>
        <begin position="1"/>
        <end position="25"/>
    </location>
</feature>
<comment type="caution">
    <text evidence="3">The sequence shown here is derived from an EMBL/GenBank/DDBJ whole genome shotgun (WGS) entry which is preliminary data.</text>
</comment>
<dbReference type="PANTHER" id="PTHR11697:SF230">
    <property type="entry name" value="ZINC FINGER, MYM DOMAIN CONTAINING 1"/>
    <property type="match status" value="1"/>
</dbReference>
<dbReference type="Pfam" id="PF05699">
    <property type="entry name" value="Dimer_Tnp_hAT"/>
    <property type="match status" value="1"/>
</dbReference>
<dbReference type="InterPro" id="IPR025398">
    <property type="entry name" value="DUF4371"/>
</dbReference>
<dbReference type="PANTHER" id="PTHR11697">
    <property type="entry name" value="GENERAL TRANSCRIPTION FACTOR 2-RELATED ZINC FINGER PROTEIN"/>
    <property type="match status" value="1"/>
</dbReference>
<sequence length="793" mass="91804">MEKYFKKISQSSNETSKKDEEQSPKRICVEIESSRNQEVDLENLPSDPGLRIPIYEFSPNIQDQVRRAYLQRGPFQPRIHEFPKTKFGAKDRRFNVAWFDKYSNWLEYSICKDKAYCLYCYLFKAVGRGNEDDDAFNKNGFSNWKKANRFELHVGSHNSAHNIARRNCEDLMNQSQHIGFMFKKQTDYATTAYRTRLNASVDCVRFLLRQGLAFRAHDESETSRNQGNFLQLLHFLAEHNNEINNVVLKNAPENLKLTAPEIQKDITRAISIAITDFIKEEIGENYFSLLVDEARDISSKEQMAIVVRFVNKNGMVVERFLGIIHVAETTARTLKKSIEELLSTYGLSISKLRGQGYDGASNMSGEFNGLKALFLNENNAAHYIHCFSHQLQLALVYVAKSHVQIALLFSVISNMMNIVGVSCKRRDQLRDKQRERTLMQLQDGELVTGQGLNQEITLKRSGDTRWGSHYESIIRLITMFPSVIDILEVVVEDGISSEQKGEAFALLGTMQSFEFSFCLLLMKDILGITAELSQALQRKEQDIVNAMALVRICKNRLQLMRDNKWEEFITKLTSFCEQHKIDIPDMNDRWIARGRPRRRAQDMTNLHHFRVEIFYTVIDMQLQELNNRFTETNTELLLSIACLNPSNSFCAFSKDRLIRMSHLYPSDFTPVELEILDNQLETYIMDMQSDPHFSLLKDLGHLAETMIHNKKDILYPLVFRLLKLALVLPVTTAGVERVFSAMAIIKTRLRNRIGDQWMNDTLLAYIEKEILDCIENDVIVNLFQNMKSRRYKL</sequence>
<feature type="domain" description="TTF-type" evidence="2">
    <location>
        <begin position="90"/>
        <end position="184"/>
    </location>
</feature>
<accession>A0A8T3ADG4</accession>
<dbReference type="SMART" id="SM00597">
    <property type="entry name" value="ZnF_TTF"/>
    <property type="match status" value="1"/>
</dbReference>
<name>A0A8T3ADG4_DENNO</name>
<organism evidence="3 4">
    <name type="scientific">Dendrobium nobile</name>
    <name type="common">Orchid</name>
    <dbReference type="NCBI Taxonomy" id="94219"/>
    <lineage>
        <taxon>Eukaryota</taxon>
        <taxon>Viridiplantae</taxon>
        <taxon>Streptophyta</taxon>
        <taxon>Embryophyta</taxon>
        <taxon>Tracheophyta</taxon>
        <taxon>Spermatophyta</taxon>
        <taxon>Magnoliopsida</taxon>
        <taxon>Liliopsida</taxon>
        <taxon>Asparagales</taxon>
        <taxon>Orchidaceae</taxon>
        <taxon>Epidendroideae</taxon>
        <taxon>Malaxideae</taxon>
        <taxon>Dendrobiinae</taxon>
        <taxon>Dendrobium</taxon>
    </lineage>
</organism>
<evidence type="ECO:0000256" key="1">
    <source>
        <dbReference type="SAM" id="MobiDB-lite"/>
    </source>
</evidence>
<dbReference type="EMBL" id="JAGYWB010000017">
    <property type="protein sequence ID" value="KAI0494093.1"/>
    <property type="molecule type" value="Genomic_DNA"/>
</dbReference>
<gene>
    <name evidence="3" type="ORF">KFK09_024224</name>
</gene>
<dbReference type="AlphaFoldDB" id="A0A8T3ADG4"/>
<dbReference type="InterPro" id="IPR006580">
    <property type="entry name" value="Znf_TTF"/>
</dbReference>
<evidence type="ECO:0000259" key="2">
    <source>
        <dbReference type="SMART" id="SM00597"/>
    </source>
</evidence>
<dbReference type="OrthoDB" id="1929285at2759"/>